<reference evidence="14" key="1">
    <citation type="journal article" date="2021" name="G3 (Bethesda)">
        <title>Genomic diversity, chromosomal rearrangements, and interspecies hybridization in the ogataea polymorpha species complex.</title>
        <authorList>
            <person name="Hanson S.J."/>
            <person name="Cinneide E.O."/>
            <person name="Salzberg L.I."/>
            <person name="Wolfe K.H."/>
            <person name="McGowan J."/>
            <person name="Fitzpatrick D.A."/>
            <person name="Matlin K."/>
        </authorList>
    </citation>
    <scope>NUCLEOTIDE SEQUENCE</scope>
    <source>
        <strain evidence="14">83-405-1</strain>
    </source>
</reference>
<sequence length="484" mass="54955">MERNGRRGEIFKLLKLGLLHLRNQDMRSFCAAMPKALRNPPCSRSSIKGMPFPAFHLPKAMKLSSFSLVASSLLSLVAAAPVTLLKRDNRWDYKNDKIYGVNIGGWLVLEPYITPSLFEAVSSDVPVDEYHYTEALGKEEAERRLQEHWSTWIREEDFKGMADVGLNFVRLPIGYWAFQLAEGDPYVQGQQEYLDKALEWCAKYGLKAWVDLHGAPGSQNGFDNSGKRGEIGWQNTTGYVDLTIQVLDQIASKYGGSNYSDVIIGIELLNEPLGSNLDFDELVDFYNKGYQLVRDNGNAPVIIHDAYLPDHTFDNVLNTEQDPNVWEVIVDHHHYQVFDVGSLSQSIDEHVSTACGWGQSENTEYHYTLCGEWTAALTDCAKWLNGAGRGARYDATFGGGNYIGSCDQLYTANYDYFTPEVISNYRRYVEAQMDSFLYGKNAGWVFWCWKTENTIEWDMQRLIGLGIIPQPFDDRQYPNQCGFD</sequence>
<keyword evidence="4" id="KW-0732">Signal</keyword>
<evidence type="ECO:0000256" key="10">
    <source>
        <dbReference type="ARBA" id="ARBA00041761"/>
    </source>
</evidence>
<dbReference type="PROSITE" id="PS00659">
    <property type="entry name" value="GLYCOSYL_HYDROL_F5"/>
    <property type="match status" value="1"/>
</dbReference>
<comment type="similarity">
    <text evidence="2 12">Belongs to the glycosyl hydrolase 5 (cellulase A) family.</text>
</comment>
<keyword evidence="7" id="KW-0961">Cell wall biogenesis/degradation</keyword>
<evidence type="ECO:0000256" key="8">
    <source>
        <dbReference type="ARBA" id="ARBA00036824"/>
    </source>
</evidence>
<dbReference type="EC" id="3.2.1.58" evidence="9"/>
<evidence type="ECO:0000256" key="6">
    <source>
        <dbReference type="ARBA" id="ARBA00023295"/>
    </source>
</evidence>
<keyword evidence="6 12" id="KW-0326">Glycosidase</keyword>
<dbReference type="Pfam" id="PF00150">
    <property type="entry name" value="Cellulase"/>
    <property type="match status" value="1"/>
</dbReference>
<dbReference type="InterPro" id="IPR001547">
    <property type="entry name" value="Glyco_hydro_5"/>
</dbReference>
<evidence type="ECO:0000256" key="2">
    <source>
        <dbReference type="ARBA" id="ARBA00005641"/>
    </source>
</evidence>
<keyword evidence="5 12" id="KW-0378">Hydrolase</keyword>
<evidence type="ECO:0000313" key="14">
    <source>
        <dbReference type="EMBL" id="KAG7724115.1"/>
    </source>
</evidence>
<dbReference type="InterPro" id="IPR018087">
    <property type="entry name" value="Glyco_hydro_5_CS"/>
</dbReference>
<proteinExistence type="inferred from homology"/>
<dbReference type="GO" id="GO:0009251">
    <property type="term" value="P:glucan catabolic process"/>
    <property type="evidence" value="ECO:0007669"/>
    <property type="project" value="TreeGrafter"/>
</dbReference>
<dbReference type="FunFam" id="3.20.20.80:FF:000033">
    <property type="entry name" value="Glucan 1,3-beta-glucosidase A"/>
    <property type="match status" value="1"/>
</dbReference>
<gene>
    <name evidence="14" type="ORF">KL933_005077</name>
</gene>
<evidence type="ECO:0000256" key="11">
    <source>
        <dbReference type="ARBA" id="ARBA00073255"/>
    </source>
</evidence>
<dbReference type="Gene3D" id="3.20.20.80">
    <property type="entry name" value="Glycosidases"/>
    <property type="match status" value="1"/>
</dbReference>
<dbReference type="InterPro" id="IPR050386">
    <property type="entry name" value="Glycosyl_hydrolase_5"/>
</dbReference>
<dbReference type="PANTHER" id="PTHR31297:SF1">
    <property type="entry name" value="GLUCAN 1,3-BETA-GLUCOSIDASE I_II-RELATED"/>
    <property type="match status" value="1"/>
</dbReference>
<evidence type="ECO:0000256" key="7">
    <source>
        <dbReference type="ARBA" id="ARBA00023316"/>
    </source>
</evidence>
<evidence type="ECO:0000259" key="13">
    <source>
        <dbReference type="Pfam" id="PF00150"/>
    </source>
</evidence>
<comment type="catalytic activity">
    <reaction evidence="8">
        <text>Successive hydrolysis of beta-D-glucose units from the non-reducing ends of (1-&gt;3)-beta-D-glucans, releasing alpha-glucose.</text>
        <dbReference type="EC" id="3.2.1.58"/>
    </reaction>
</comment>
<dbReference type="InterPro" id="IPR017853">
    <property type="entry name" value="GH"/>
</dbReference>
<comment type="subcellular location">
    <subcellularLocation>
        <location evidence="1">Secreted</location>
    </subcellularLocation>
</comment>
<dbReference type="GO" id="GO:0004338">
    <property type="term" value="F:glucan exo-1,3-beta-glucosidase activity"/>
    <property type="evidence" value="ECO:0007669"/>
    <property type="project" value="UniProtKB-EC"/>
</dbReference>
<evidence type="ECO:0000256" key="9">
    <source>
        <dbReference type="ARBA" id="ARBA00038929"/>
    </source>
</evidence>
<evidence type="ECO:0000256" key="12">
    <source>
        <dbReference type="RuleBase" id="RU361153"/>
    </source>
</evidence>
<organism evidence="14 15">
    <name type="scientific">Ogataea haglerorum</name>
    <dbReference type="NCBI Taxonomy" id="1937702"/>
    <lineage>
        <taxon>Eukaryota</taxon>
        <taxon>Fungi</taxon>
        <taxon>Dikarya</taxon>
        <taxon>Ascomycota</taxon>
        <taxon>Saccharomycotina</taxon>
        <taxon>Pichiomycetes</taxon>
        <taxon>Pichiales</taxon>
        <taxon>Pichiaceae</taxon>
        <taxon>Ogataea</taxon>
    </lineage>
</organism>
<dbReference type="Proteomes" id="UP000738402">
    <property type="component" value="Unassembled WGS sequence"/>
</dbReference>
<accession>A0AAN6D126</accession>
<dbReference type="GO" id="GO:0071555">
    <property type="term" value="P:cell wall organization"/>
    <property type="evidence" value="ECO:0007669"/>
    <property type="project" value="UniProtKB-KW"/>
</dbReference>
<dbReference type="GO" id="GO:0005576">
    <property type="term" value="C:extracellular region"/>
    <property type="evidence" value="ECO:0007669"/>
    <property type="project" value="UniProtKB-SubCell"/>
</dbReference>
<feature type="domain" description="Glycoside hydrolase family 5" evidence="13">
    <location>
        <begin position="140"/>
        <end position="366"/>
    </location>
</feature>
<dbReference type="EMBL" id="JAHLUH010000019">
    <property type="protein sequence ID" value="KAG7724115.1"/>
    <property type="molecule type" value="Genomic_DNA"/>
</dbReference>
<evidence type="ECO:0000313" key="15">
    <source>
        <dbReference type="Proteomes" id="UP000738402"/>
    </source>
</evidence>
<dbReference type="SUPFAM" id="SSF51445">
    <property type="entry name" value="(Trans)glycosidases"/>
    <property type="match status" value="1"/>
</dbReference>
<evidence type="ECO:0000256" key="1">
    <source>
        <dbReference type="ARBA" id="ARBA00004613"/>
    </source>
</evidence>
<keyword evidence="3" id="KW-0964">Secreted</keyword>
<name>A0AAN6D126_9ASCO</name>
<dbReference type="AlphaFoldDB" id="A0AAN6D126"/>
<dbReference type="PANTHER" id="PTHR31297">
    <property type="entry name" value="GLUCAN ENDO-1,6-BETA-GLUCOSIDASE B"/>
    <property type="match status" value="1"/>
</dbReference>
<comment type="caution">
    <text evidence="14">The sequence shown here is derived from an EMBL/GenBank/DDBJ whole genome shotgun (WGS) entry which is preliminary data.</text>
</comment>
<protein>
    <recommendedName>
        <fullName evidence="11">Glucan 1,3-beta-glucosidase</fullName>
        <ecNumber evidence="9">3.2.1.58</ecNumber>
    </recommendedName>
    <alternativeName>
        <fullName evidence="10">Exo-1,3-beta-glucanase</fullName>
    </alternativeName>
</protein>
<evidence type="ECO:0000256" key="5">
    <source>
        <dbReference type="ARBA" id="ARBA00022801"/>
    </source>
</evidence>
<evidence type="ECO:0000256" key="4">
    <source>
        <dbReference type="ARBA" id="ARBA00022729"/>
    </source>
</evidence>
<evidence type="ECO:0000256" key="3">
    <source>
        <dbReference type="ARBA" id="ARBA00022525"/>
    </source>
</evidence>
<dbReference type="GO" id="GO:0009986">
    <property type="term" value="C:cell surface"/>
    <property type="evidence" value="ECO:0007669"/>
    <property type="project" value="TreeGrafter"/>
</dbReference>